<evidence type="ECO:0000259" key="2">
    <source>
        <dbReference type="Pfam" id="PF00535"/>
    </source>
</evidence>
<dbReference type="Pfam" id="PF00535">
    <property type="entry name" value="Glycos_transf_2"/>
    <property type="match status" value="1"/>
</dbReference>
<dbReference type="InterPro" id="IPR050256">
    <property type="entry name" value="Glycosyltransferase_2"/>
</dbReference>
<organism evidence="3 4">
    <name type="scientific">Paraeggerthella hongkongensis</name>
    <dbReference type="NCBI Taxonomy" id="230658"/>
    <lineage>
        <taxon>Bacteria</taxon>
        <taxon>Bacillati</taxon>
        <taxon>Actinomycetota</taxon>
        <taxon>Coriobacteriia</taxon>
        <taxon>Eggerthellales</taxon>
        <taxon>Eggerthellaceae</taxon>
        <taxon>Paraeggerthella</taxon>
    </lineage>
</organism>
<protein>
    <submittedName>
        <fullName evidence="3">Glycosyl transferase family 2</fullName>
    </submittedName>
</protein>
<comment type="caution">
    <text evidence="3">The sequence shown here is derived from an EMBL/GenBank/DDBJ whole genome shotgun (WGS) entry which is preliminary data.</text>
</comment>
<dbReference type="CDD" id="cd04179">
    <property type="entry name" value="DPM_DPG-synthase_like"/>
    <property type="match status" value="1"/>
</dbReference>
<dbReference type="RefSeq" id="WP_123193098.1">
    <property type="nucleotide sequence ID" value="NZ_QICD01000040.1"/>
</dbReference>
<proteinExistence type="inferred from homology"/>
<keyword evidence="4" id="KW-1185">Reference proteome</keyword>
<accession>A0A3N0AU02</accession>
<dbReference type="Gene3D" id="3.90.550.10">
    <property type="entry name" value="Spore Coat Polysaccharide Biosynthesis Protein SpsA, Chain A"/>
    <property type="match status" value="1"/>
</dbReference>
<dbReference type="SUPFAM" id="SSF53448">
    <property type="entry name" value="Nucleotide-diphospho-sugar transferases"/>
    <property type="match status" value="1"/>
</dbReference>
<keyword evidence="3" id="KW-0808">Transferase</keyword>
<dbReference type="EMBL" id="QICD01000040">
    <property type="protein sequence ID" value="RNL38381.1"/>
    <property type="molecule type" value="Genomic_DNA"/>
</dbReference>
<comment type="similarity">
    <text evidence="1">Belongs to the glycosyltransferase 2 family.</text>
</comment>
<reference evidence="4" key="1">
    <citation type="submission" date="2018-05" db="EMBL/GenBank/DDBJ databases">
        <title>Genome Sequencing of selected type strains of the family Eggerthellaceae.</title>
        <authorList>
            <person name="Danylec N."/>
            <person name="Stoll D.A."/>
            <person name="Doetsch A."/>
            <person name="Huch M."/>
        </authorList>
    </citation>
    <scope>NUCLEOTIDE SEQUENCE [LARGE SCALE GENOMIC DNA]</scope>
    <source>
        <strain evidence="4">DSM 16106</strain>
    </source>
</reference>
<dbReference type="AlphaFoldDB" id="A0A3N0AU02"/>
<dbReference type="PANTHER" id="PTHR48090">
    <property type="entry name" value="UNDECAPRENYL-PHOSPHATE 4-DEOXY-4-FORMAMIDO-L-ARABINOSE TRANSFERASE-RELATED"/>
    <property type="match status" value="1"/>
</dbReference>
<gene>
    <name evidence="3" type="ORF">DMP08_11935</name>
</gene>
<dbReference type="InterPro" id="IPR001173">
    <property type="entry name" value="Glyco_trans_2-like"/>
</dbReference>
<dbReference type="PANTHER" id="PTHR48090:SF7">
    <property type="entry name" value="RFBJ PROTEIN"/>
    <property type="match status" value="1"/>
</dbReference>
<name>A0A3N0AU02_9ACTN</name>
<evidence type="ECO:0000256" key="1">
    <source>
        <dbReference type="ARBA" id="ARBA00006739"/>
    </source>
</evidence>
<sequence>MNTSDTHLNKQHLKALVIIPAYNEQESIVSVVNDVIAAGYDYIVVNDGSTDKTKSICEANGFNILNLPQNLGIGGCVQAGHKYALRNGYDVDIQFDGDGQHDAAFISHLVSLVEAGSDLAIGSRFVNDTDGFQSTALRRLGIVWLSFWIRLFSGRRITDPTSGFRASSRKALTLFCENYPTDYPEPESIMLAIKSGLSVDEVSVIMHERQGGKSSIGGLSSLYYMIKVSLAISIVSFSHKRARS</sequence>
<evidence type="ECO:0000313" key="4">
    <source>
        <dbReference type="Proteomes" id="UP000278632"/>
    </source>
</evidence>
<dbReference type="OrthoDB" id="9810303at2"/>
<dbReference type="GO" id="GO:0016740">
    <property type="term" value="F:transferase activity"/>
    <property type="evidence" value="ECO:0007669"/>
    <property type="project" value="UniProtKB-KW"/>
</dbReference>
<evidence type="ECO:0000313" key="3">
    <source>
        <dbReference type="EMBL" id="RNL38381.1"/>
    </source>
</evidence>
<dbReference type="Proteomes" id="UP000278632">
    <property type="component" value="Unassembled WGS sequence"/>
</dbReference>
<feature type="domain" description="Glycosyltransferase 2-like" evidence="2">
    <location>
        <begin position="17"/>
        <end position="150"/>
    </location>
</feature>
<dbReference type="InterPro" id="IPR029044">
    <property type="entry name" value="Nucleotide-diphossugar_trans"/>
</dbReference>